<keyword evidence="4" id="KW-1185">Reference proteome</keyword>
<feature type="domain" description="GerMN" evidence="2">
    <location>
        <begin position="198"/>
        <end position="287"/>
    </location>
</feature>
<dbReference type="InterPro" id="IPR018910">
    <property type="entry name" value="LpqB_C"/>
</dbReference>
<dbReference type="Pfam" id="PF10647">
    <property type="entry name" value="Gmad1"/>
    <property type="match status" value="1"/>
</dbReference>
<dbReference type="InterPro" id="IPR059026">
    <property type="entry name" value="LpqB_N"/>
</dbReference>
<dbReference type="STRING" id="1798228.SAMN05216574_101423"/>
<dbReference type="AlphaFoldDB" id="A0A1I1WMP2"/>
<name>A0A1I1WMP2_9ACTN</name>
<dbReference type="Proteomes" id="UP000198589">
    <property type="component" value="Unassembled WGS sequence"/>
</dbReference>
<evidence type="ECO:0000259" key="2">
    <source>
        <dbReference type="SMART" id="SM00909"/>
    </source>
</evidence>
<dbReference type="InterPro" id="IPR019606">
    <property type="entry name" value="GerMN"/>
</dbReference>
<evidence type="ECO:0000256" key="1">
    <source>
        <dbReference type="SAM" id="SignalP"/>
    </source>
</evidence>
<dbReference type="Pfam" id="PF10646">
    <property type="entry name" value="Germane"/>
    <property type="match status" value="1"/>
</dbReference>
<organism evidence="3 4">
    <name type="scientific">Blastococcus tunisiensis</name>
    <dbReference type="NCBI Taxonomy" id="1798228"/>
    <lineage>
        <taxon>Bacteria</taxon>
        <taxon>Bacillati</taxon>
        <taxon>Actinomycetota</taxon>
        <taxon>Actinomycetes</taxon>
        <taxon>Geodermatophilales</taxon>
        <taxon>Geodermatophilaceae</taxon>
        <taxon>Blastococcus</taxon>
    </lineage>
</organism>
<dbReference type="EMBL" id="FOND01000001">
    <property type="protein sequence ID" value="SFD95658.1"/>
    <property type="molecule type" value="Genomic_DNA"/>
</dbReference>
<dbReference type="RefSeq" id="WP_254790466.1">
    <property type="nucleotide sequence ID" value="NZ_FOND01000001.1"/>
</dbReference>
<accession>A0A1I1WMP2</accession>
<sequence length="574" mass="59708">MTRLRGMVSLLVLLGLAGCSTVPMSSSTVQLTQAPSMPTQVVGIEPLPPEPGATPEEVVRSFIDASASARPGHRVAVEHLAPDAQRTWRSDESGITVISPGYATVTTETGAVEVTANPVGTIDDRGVFTVTTGTTFTRQFTLQQVEDEWRITNPPDGLIMLEPDFQRLYQELPAYFMDPTYQRLVPDPRYVIAGDALPTVVVERLIAGPSSALAAGVRNPLSGAVLRSAVSLEGTTAVVDLTGIPAEPSPLLGQISAQLVWTLTRLGNATIRAVEVRIDGEPVVLDDAPDEQTREHWSGVDPDAVPLETVGHYLTNGVLHTVTAGEPVPGPAGTGEYGLVDAAVSVDAATGESSFLVGIRPEAGGATLLAGPYDGALAPVLSGAQLSSPTVAATRSEVWVVRDGTSVVRIQPGAVPQAVTAPTLPGLGVTEVLQLSPDGTRAALVIDGPGGRGLYIGTVVRADDGSVALRDFRTITPELSQVLDVAWRDGGTLLVVAGAGADRTAPYQVGVDGWGLVEMSQSGLPSQPRSIAAVPARPPLVDAGGQIWQLTGGTWSTLLRGQEPLPGSAPFYSL</sequence>
<feature type="chain" id="PRO_5039464355" evidence="1">
    <location>
        <begin position="26"/>
        <end position="574"/>
    </location>
</feature>
<dbReference type="PROSITE" id="PS51257">
    <property type="entry name" value="PROKAR_LIPOPROTEIN"/>
    <property type="match status" value="1"/>
</dbReference>
<evidence type="ECO:0000313" key="3">
    <source>
        <dbReference type="EMBL" id="SFD95658.1"/>
    </source>
</evidence>
<dbReference type="SMART" id="SM00909">
    <property type="entry name" value="Germane"/>
    <property type="match status" value="1"/>
</dbReference>
<keyword evidence="1" id="KW-0732">Signal</keyword>
<feature type="signal peptide" evidence="1">
    <location>
        <begin position="1"/>
        <end position="25"/>
    </location>
</feature>
<dbReference type="Pfam" id="PF25976">
    <property type="entry name" value="LpqB_N"/>
    <property type="match status" value="1"/>
</dbReference>
<evidence type="ECO:0000313" key="4">
    <source>
        <dbReference type="Proteomes" id="UP000198589"/>
    </source>
</evidence>
<gene>
    <name evidence="3" type="ORF">SAMN05216574_101423</name>
</gene>
<reference evidence="4" key="1">
    <citation type="submission" date="2016-10" db="EMBL/GenBank/DDBJ databases">
        <authorList>
            <person name="Varghese N."/>
            <person name="Submissions S."/>
        </authorList>
    </citation>
    <scope>NUCLEOTIDE SEQUENCE [LARGE SCALE GENOMIC DNA]</scope>
    <source>
        <strain evidence="4">DSM 46838</strain>
    </source>
</reference>
<protein>
    <submittedName>
        <fullName evidence="3">Sporulation and spore germination</fullName>
    </submittedName>
</protein>
<proteinExistence type="predicted"/>